<keyword evidence="2" id="KW-1185">Reference proteome</keyword>
<dbReference type="Proteomes" id="UP001060170">
    <property type="component" value="Chromosome 11"/>
</dbReference>
<comment type="caution">
    <text evidence="1">The sequence shown here is derived from an EMBL/GenBank/DDBJ whole genome shotgun (WGS) entry which is preliminary data.</text>
</comment>
<gene>
    <name evidence="1" type="ORF">MJO28_011586</name>
</gene>
<sequence length="659" mass="76485">MYFGASRLKQVQQGRYHAVALYLSSPNLSGSFPIMIASQYFLVGLGAAEITAGALGTKLEGPSEAIPAMQGGRTTDDLRGDYIILPQMFFENHWLLIADLNNYAQSVDCETRLWTRNKRKSEFFMGISLAETSKNPCFNPPTHEAIRTLPSIKTERDSLYRLKDYKQLGPKPRQVISGFLEIQANKVILLKDSLDVLNPSKRELQEQLNWLEKQRIGMYTDQLPMIRKILKETSDGITHVAYHRLMELGNAPIYDGLPVEMREMVTQHYSMSVFEGTKKLFTDYKTPFKDEGLIDEKLIVFHPKSSQKRTFQRIARFNVFVVSEYAFKVLDFLFENELINQEMIRAIFQDENTLREFVVYVARKHANEAIPSFYQHMHYLTEHWFWKYMDKFTSGISNFSSNMLSVLVESCTTLTIVLCLFHGKTALGIKEKLYINFVYLVEIVKSGDKGFYNSVSIQSDLESFDQSFVCEKYFSKFTSEHSETDHSKFPAVKNNQKETTLSWSVEEEMTKIINCLITENPYLRLDRRIGPYQLFDLVVGIVNLFQFMEKELFPGIIDELLKNKQIVHHMCTLIEVPIYHEKPRKYFDLISLFSRIHLCNETVLNSSAGSRHQNEVIHQDTTEKMNDLTTQYKARYREVLSSEHVSSLRHEFQMLSDKT</sequence>
<dbReference type="EMBL" id="CM045875">
    <property type="protein sequence ID" value="KAI7944058.1"/>
    <property type="molecule type" value="Genomic_DNA"/>
</dbReference>
<name>A0ACC0E4H3_9BASI</name>
<reference evidence="2" key="2">
    <citation type="journal article" date="2018" name="Mol. Plant Microbe Interact.">
        <title>Genome sequence resources for the wheat stripe rust pathogen (Puccinia striiformis f. sp. tritici) and the barley stripe rust pathogen (Puccinia striiformis f. sp. hordei).</title>
        <authorList>
            <person name="Xia C."/>
            <person name="Wang M."/>
            <person name="Yin C."/>
            <person name="Cornejo O.E."/>
            <person name="Hulbert S.H."/>
            <person name="Chen X."/>
        </authorList>
    </citation>
    <scope>NUCLEOTIDE SEQUENCE [LARGE SCALE GENOMIC DNA]</scope>
    <source>
        <strain evidence="2">93-210</strain>
    </source>
</reference>
<accession>A0ACC0E4H3</accession>
<evidence type="ECO:0000313" key="2">
    <source>
        <dbReference type="Proteomes" id="UP001060170"/>
    </source>
</evidence>
<evidence type="ECO:0000313" key="1">
    <source>
        <dbReference type="EMBL" id="KAI7944058.1"/>
    </source>
</evidence>
<reference evidence="2" key="1">
    <citation type="journal article" date="2018" name="BMC Genomics">
        <title>Genomic insights into host adaptation between the wheat stripe rust pathogen (Puccinia striiformis f. sp. tritici) and the barley stripe rust pathogen (Puccinia striiformis f. sp. hordei).</title>
        <authorList>
            <person name="Xia C."/>
            <person name="Wang M."/>
            <person name="Yin C."/>
            <person name="Cornejo O.E."/>
            <person name="Hulbert S.H."/>
            <person name="Chen X."/>
        </authorList>
    </citation>
    <scope>NUCLEOTIDE SEQUENCE [LARGE SCALE GENOMIC DNA]</scope>
    <source>
        <strain evidence="2">93-210</strain>
    </source>
</reference>
<proteinExistence type="predicted"/>
<protein>
    <submittedName>
        <fullName evidence="1">Uncharacterized protein</fullName>
    </submittedName>
</protein>
<reference evidence="1 2" key="3">
    <citation type="journal article" date="2022" name="Microbiol. Spectr.">
        <title>Folding features and dynamics of 3D genome architecture in plant fungal pathogens.</title>
        <authorList>
            <person name="Xia C."/>
        </authorList>
    </citation>
    <scope>NUCLEOTIDE SEQUENCE [LARGE SCALE GENOMIC DNA]</scope>
    <source>
        <strain evidence="1 2">93-210</strain>
    </source>
</reference>
<organism evidence="1 2">
    <name type="scientific">Puccinia striiformis f. sp. tritici</name>
    <dbReference type="NCBI Taxonomy" id="168172"/>
    <lineage>
        <taxon>Eukaryota</taxon>
        <taxon>Fungi</taxon>
        <taxon>Dikarya</taxon>
        <taxon>Basidiomycota</taxon>
        <taxon>Pucciniomycotina</taxon>
        <taxon>Pucciniomycetes</taxon>
        <taxon>Pucciniales</taxon>
        <taxon>Pucciniaceae</taxon>
        <taxon>Puccinia</taxon>
    </lineage>
</organism>